<name>A0A1B0D1N0_PHLPP</name>
<dbReference type="VEuPathDB" id="VectorBase:PPAI001253"/>
<dbReference type="EMBL" id="AJVK01022218">
    <property type="status" value="NOT_ANNOTATED_CDS"/>
    <property type="molecule type" value="Genomic_DNA"/>
</dbReference>
<sequence length="116" mass="12858">MGRDTSGFLHHEQGLPEFPLPIPLAHNLAHPTLPSEFWPSNFTLHPSLIAPNPTLIHQNLLPNYKLPNFHAILSQYMGLNNLGLFSGYPQNLTVNTNGRQSPATSPKESPTREGDK</sequence>
<dbReference type="AlphaFoldDB" id="A0A1B0D1N0"/>
<dbReference type="EnsemblMetazoa" id="PPAI001253-RA">
    <property type="protein sequence ID" value="PPAI001253-PA"/>
    <property type="gene ID" value="PPAI001253"/>
</dbReference>
<accession>A0A1B0D1N0</accession>
<protein>
    <submittedName>
        <fullName evidence="1">Uncharacterized protein</fullName>
    </submittedName>
</protein>
<reference evidence="1" key="1">
    <citation type="submission" date="2022-08" db="UniProtKB">
        <authorList>
            <consortium name="EnsemblMetazoa"/>
        </authorList>
    </citation>
    <scope>IDENTIFICATION</scope>
    <source>
        <strain evidence="1">Israel</strain>
    </source>
</reference>
<organism evidence="1 2">
    <name type="scientific">Phlebotomus papatasi</name>
    <name type="common">Sandfly</name>
    <dbReference type="NCBI Taxonomy" id="29031"/>
    <lineage>
        <taxon>Eukaryota</taxon>
        <taxon>Metazoa</taxon>
        <taxon>Ecdysozoa</taxon>
        <taxon>Arthropoda</taxon>
        <taxon>Hexapoda</taxon>
        <taxon>Insecta</taxon>
        <taxon>Pterygota</taxon>
        <taxon>Neoptera</taxon>
        <taxon>Endopterygota</taxon>
        <taxon>Diptera</taxon>
        <taxon>Nematocera</taxon>
        <taxon>Psychodoidea</taxon>
        <taxon>Psychodidae</taxon>
        <taxon>Phlebotomus</taxon>
        <taxon>Phlebotomus</taxon>
    </lineage>
</organism>
<dbReference type="VEuPathDB" id="VectorBase:PPAPM1_008898"/>
<evidence type="ECO:0000313" key="2">
    <source>
        <dbReference type="Proteomes" id="UP000092462"/>
    </source>
</evidence>
<proteinExistence type="predicted"/>
<keyword evidence="2" id="KW-1185">Reference proteome</keyword>
<dbReference type="Proteomes" id="UP000092462">
    <property type="component" value="Unassembled WGS sequence"/>
</dbReference>
<evidence type="ECO:0000313" key="1">
    <source>
        <dbReference type="EnsemblMetazoa" id="PPAI001253-PA"/>
    </source>
</evidence>